<dbReference type="GO" id="GO:0016616">
    <property type="term" value="F:oxidoreductase activity, acting on the CH-OH group of donors, NAD or NADP as acceptor"/>
    <property type="evidence" value="ECO:0007669"/>
    <property type="project" value="UniProtKB-ARBA"/>
</dbReference>
<dbReference type="SUPFAM" id="SSF51735">
    <property type="entry name" value="NAD(P)-binding Rossmann-fold domains"/>
    <property type="match status" value="1"/>
</dbReference>
<name>A0AAI8Z6D7_9PEZI</name>
<proteinExistence type="inferred from homology"/>
<dbReference type="Pfam" id="PF13561">
    <property type="entry name" value="adh_short_C2"/>
    <property type="match status" value="1"/>
</dbReference>
<dbReference type="EMBL" id="CAVMBE010000081">
    <property type="protein sequence ID" value="CAK4033242.1"/>
    <property type="molecule type" value="Genomic_DNA"/>
</dbReference>
<evidence type="ECO:0000256" key="1">
    <source>
        <dbReference type="ARBA" id="ARBA00006484"/>
    </source>
</evidence>
<keyword evidence="5" id="KW-1185">Reference proteome</keyword>
<evidence type="ECO:0000256" key="3">
    <source>
        <dbReference type="ARBA" id="ARBA00023002"/>
    </source>
</evidence>
<keyword evidence="2" id="KW-0521">NADP</keyword>
<gene>
    <name evidence="4" type="ORF">LECACI_7A008400</name>
</gene>
<keyword evidence="3" id="KW-0560">Oxidoreductase</keyword>
<reference evidence="4" key="1">
    <citation type="submission" date="2023-11" db="EMBL/GenBank/DDBJ databases">
        <authorList>
            <person name="Alioto T."/>
            <person name="Alioto T."/>
            <person name="Gomez Garrido J."/>
        </authorList>
    </citation>
    <scope>NUCLEOTIDE SEQUENCE</scope>
</reference>
<evidence type="ECO:0000313" key="5">
    <source>
        <dbReference type="Proteomes" id="UP001296104"/>
    </source>
</evidence>
<dbReference type="InterPro" id="IPR002347">
    <property type="entry name" value="SDR_fam"/>
</dbReference>
<evidence type="ECO:0000256" key="2">
    <source>
        <dbReference type="ARBA" id="ARBA00022857"/>
    </source>
</evidence>
<dbReference type="InterPro" id="IPR036291">
    <property type="entry name" value="NAD(P)-bd_dom_sf"/>
</dbReference>
<dbReference type="FunFam" id="3.40.50.720:FF:000245">
    <property type="entry name" value="Short chain dehydrogenase, putative"/>
    <property type="match status" value="1"/>
</dbReference>
<dbReference type="PANTHER" id="PTHR43008:SF9">
    <property type="entry name" value="OXIDOREDUCTASE"/>
    <property type="match status" value="1"/>
</dbReference>
<comment type="similarity">
    <text evidence="1">Belongs to the short-chain dehydrogenases/reductases (SDR) family.</text>
</comment>
<dbReference type="Proteomes" id="UP001296104">
    <property type="component" value="Unassembled WGS sequence"/>
</dbReference>
<dbReference type="AlphaFoldDB" id="A0AAI8Z6D7"/>
<dbReference type="GO" id="GO:0050664">
    <property type="term" value="F:oxidoreductase activity, acting on NAD(P)H, oxygen as acceptor"/>
    <property type="evidence" value="ECO:0007669"/>
    <property type="project" value="TreeGrafter"/>
</dbReference>
<accession>A0AAI8Z6D7</accession>
<sequence>MAPAAITAEHTLPDLIPESAQTQAKGPSIPDLFSLSNQTIAITGAGRGLGITLASASLEAGAHVVCLDILPSPSPTEWQELQIIAKKNGVTVSYDICNITSESDVIAKFEKIASSAPADAPFSGLIACAGIQQRTPALDYPIDDFNRMFNVNVTGTFITAKHAARHFIANKIRGSIVLIASMSGQIANRGLLCTAYNSSKAAVHQMCRSMAQEIGPEHGIRINTISPGYIRTAMTDALLEQEPELERKWMDGALLERLGAPEDFKAPAVFLLAKGSAWMTGADLRVDGGNCAAA</sequence>
<dbReference type="PRINTS" id="PR00081">
    <property type="entry name" value="GDHRDH"/>
</dbReference>
<dbReference type="PANTHER" id="PTHR43008">
    <property type="entry name" value="BENZIL REDUCTASE"/>
    <property type="match status" value="1"/>
</dbReference>
<dbReference type="PROSITE" id="PS00061">
    <property type="entry name" value="ADH_SHORT"/>
    <property type="match status" value="1"/>
</dbReference>
<dbReference type="InterPro" id="IPR020904">
    <property type="entry name" value="Sc_DH/Rdtase_CS"/>
</dbReference>
<comment type="caution">
    <text evidence="4">The sequence shown here is derived from an EMBL/GenBank/DDBJ whole genome shotgun (WGS) entry which is preliminary data.</text>
</comment>
<protein>
    <submittedName>
        <fullName evidence="4">D-arabinitol 2-dehydrogenase [ribulose-forming]</fullName>
    </submittedName>
</protein>
<organism evidence="4 5">
    <name type="scientific">Lecanosticta acicola</name>
    <dbReference type="NCBI Taxonomy" id="111012"/>
    <lineage>
        <taxon>Eukaryota</taxon>
        <taxon>Fungi</taxon>
        <taxon>Dikarya</taxon>
        <taxon>Ascomycota</taxon>
        <taxon>Pezizomycotina</taxon>
        <taxon>Dothideomycetes</taxon>
        <taxon>Dothideomycetidae</taxon>
        <taxon>Mycosphaerellales</taxon>
        <taxon>Mycosphaerellaceae</taxon>
        <taxon>Lecanosticta</taxon>
    </lineage>
</organism>
<evidence type="ECO:0000313" key="4">
    <source>
        <dbReference type="EMBL" id="CAK4033242.1"/>
    </source>
</evidence>
<dbReference type="Gene3D" id="3.40.50.720">
    <property type="entry name" value="NAD(P)-binding Rossmann-like Domain"/>
    <property type="match status" value="1"/>
</dbReference>